<dbReference type="SUPFAM" id="SSF52200">
    <property type="entry name" value="Toll/Interleukin receptor TIR domain"/>
    <property type="match status" value="1"/>
</dbReference>
<keyword evidence="4" id="KW-0812">Transmembrane</keyword>
<comment type="similarity">
    <text evidence="2">Belongs to the Toll-like receptor family.</text>
</comment>
<evidence type="ECO:0000256" key="2">
    <source>
        <dbReference type="ARBA" id="ARBA00009634"/>
    </source>
</evidence>
<evidence type="ECO:0000256" key="11">
    <source>
        <dbReference type="SAM" id="MobiDB-lite"/>
    </source>
</evidence>
<keyword evidence="10" id="KW-0325">Glycoprotein</keyword>
<keyword evidence="6" id="KW-0677">Repeat</keyword>
<evidence type="ECO:0000256" key="8">
    <source>
        <dbReference type="ARBA" id="ARBA00023136"/>
    </source>
</evidence>
<evidence type="ECO:0000256" key="6">
    <source>
        <dbReference type="ARBA" id="ARBA00022737"/>
    </source>
</evidence>
<dbReference type="InterPro" id="IPR001611">
    <property type="entry name" value="Leu-rich_rpt"/>
</dbReference>
<organism evidence="14 15">
    <name type="scientific">Brenthis ino</name>
    <name type="common">lesser marbled fritillary</name>
    <dbReference type="NCBI Taxonomy" id="405034"/>
    <lineage>
        <taxon>Eukaryota</taxon>
        <taxon>Metazoa</taxon>
        <taxon>Ecdysozoa</taxon>
        <taxon>Arthropoda</taxon>
        <taxon>Hexapoda</taxon>
        <taxon>Insecta</taxon>
        <taxon>Pterygota</taxon>
        <taxon>Neoptera</taxon>
        <taxon>Endopterygota</taxon>
        <taxon>Lepidoptera</taxon>
        <taxon>Glossata</taxon>
        <taxon>Ditrysia</taxon>
        <taxon>Papilionoidea</taxon>
        <taxon>Nymphalidae</taxon>
        <taxon>Heliconiinae</taxon>
        <taxon>Argynnini</taxon>
        <taxon>Brenthis</taxon>
    </lineage>
</organism>
<dbReference type="PANTHER" id="PTHR24365:SF541">
    <property type="entry name" value="PROTEIN TOLL-RELATED"/>
    <property type="match status" value="1"/>
</dbReference>
<evidence type="ECO:0000256" key="1">
    <source>
        <dbReference type="ARBA" id="ARBA00004167"/>
    </source>
</evidence>
<evidence type="ECO:0000256" key="7">
    <source>
        <dbReference type="ARBA" id="ARBA00022989"/>
    </source>
</evidence>
<comment type="subcellular location">
    <subcellularLocation>
        <location evidence="1">Membrane</location>
        <topology evidence="1">Single-pass membrane protein</topology>
    </subcellularLocation>
</comment>
<dbReference type="Pfam" id="PF13676">
    <property type="entry name" value="TIR_2"/>
    <property type="match status" value="1"/>
</dbReference>
<dbReference type="InterPro" id="IPR000157">
    <property type="entry name" value="TIR_dom"/>
</dbReference>
<evidence type="ECO:0000313" key="15">
    <source>
        <dbReference type="Proteomes" id="UP000838878"/>
    </source>
</evidence>
<protein>
    <recommendedName>
        <fullName evidence="13">TIR domain-containing protein</fullName>
    </recommendedName>
</protein>
<feature type="chain" id="PRO_5035440155" description="TIR domain-containing protein" evidence="12">
    <location>
        <begin position="21"/>
        <end position="633"/>
    </location>
</feature>
<evidence type="ECO:0000313" key="14">
    <source>
        <dbReference type="EMBL" id="CAH0723444.1"/>
    </source>
</evidence>
<keyword evidence="3" id="KW-0433">Leucine-rich repeat</keyword>
<dbReference type="PROSITE" id="PS51450">
    <property type="entry name" value="LRR"/>
    <property type="match status" value="1"/>
</dbReference>
<keyword evidence="7" id="KW-1133">Transmembrane helix</keyword>
<dbReference type="SMART" id="SM00255">
    <property type="entry name" value="TIR"/>
    <property type="match status" value="1"/>
</dbReference>
<dbReference type="InterPro" id="IPR032675">
    <property type="entry name" value="LRR_dom_sf"/>
</dbReference>
<proteinExistence type="inferred from homology"/>
<keyword evidence="9" id="KW-0675">Receptor</keyword>
<dbReference type="Proteomes" id="UP000838878">
    <property type="component" value="Chromosome 4"/>
</dbReference>
<feature type="signal peptide" evidence="12">
    <location>
        <begin position="1"/>
        <end position="20"/>
    </location>
</feature>
<evidence type="ECO:0000256" key="12">
    <source>
        <dbReference type="SAM" id="SignalP"/>
    </source>
</evidence>
<evidence type="ECO:0000256" key="4">
    <source>
        <dbReference type="ARBA" id="ARBA00022692"/>
    </source>
</evidence>
<evidence type="ECO:0000256" key="5">
    <source>
        <dbReference type="ARBA" id="ARBA00022729"/>
    </source>
</evidence>
<dbReference type="SMART" id="SM00369">
    <property type="entry name" value="LRR_TYP"/>
    <property type="match status" value="4"/>
</dbReference>
<dbReference type="AlphaFoldDB" id="A0A8J9Y8X8"/>
<dbReference type="GO" id="GO:0005886">
    <property type="term" value="C:plasma membrane"/>
    <property type="evidence" value="ECO:0007669"/>
    <property type="project" value="TreeGrafter"/>
</dbReference>
<dbReference type="PROSITE" id="PS50104">
    <property type="entry name" value="TIR"/>
    <property type="match status" value="1"/>
</dbReference>
<dbReference type="InterPro" id="IPR003591">
    <property type="entry name" value="Leu-rich_rpt_typical-subtyp"/>
</dbReference>
<reference evidence="14" key="1">
    <citation type="submission" date="2021-12" db="EMBL/GenBank/DDBJ databases">
        <authorList>
            <person name="Martin H S."/>
        </authorList>
    </citation>
    <scope>NUCLEOTIDE SEQUENCE</scope>
</reference>
<dbReference type="EMBL" id="OV170224">
    <property type="protein sequence ID" value="CAH0723444.1"/>
    <property type="molecule type" value="Genomic_DNA"/>
</dbReference>
<accession>A0A8J9Y8X8</accession>
<dbReference type="InterPro" id="IPR035897">
    <property type="entry name" value="Toll_tir_struct_dom_sf"/>
</dbReference>
<keyword evidence="5 12" id="KW-0732">Signal</keyword>
<feature type="domain" description="TIR" evidence="13">
    <location>
        <begin position="459"/>
        <end position="594"/>
    </location>
</feature>
<evidence type="ECO:0000256" key="9">
    <source>
        <dbReference type="ARBA" id="ARBA00023170"/>
    </source>
</evidence>
<sequence>MMFRSGTWILIFAYIIVTTAEGPQCPPSVPSERCQDNGSAVDEYFFYVNGQKMTIIYNVNYLYIECLENLTLESEEMPKLRKLVEVSRVKLSGCAPPTGGYARALRGLGVGVGGTLELVRLPARPPLAALHLRDLSVVALLISGVDESLQPDPAFLEPLSKLLDLRLTNVSLSPAAALRLPATLRSLALQQARLERLPAAVFARLPALAALRVRDAALRELDLSLAPALGDVVAAAPLEGVALGPRLANLSLEGARSVELRGEGAALRSLAARRCNLTALPPRWLAAAPDLRELDLSYNNLDHLSSELIASLSRLETLSLAGNRLRRAAAAAAAALPALRALALDRNPLGDLCGDGGDGDDLLADGNSAVASETATHYSTRVELYSLATLTVLLLVIGYILWKRCKNQFANFMRRTLLDNTAVVMRQSDQWQNQGCQQGFLVARGLCVRWVGADEDAGRDYDVFVSYSHHDAAAAGELAARLERGARRLLLHERDWAPGELIPAQIAASVRRARRTLALLSPHYTASRWARAELREACAAALRDARPRLLLVLLPGAAVAAAAAAEPALRAYLAAVTYLRWEDPRFWEKLDAALPAPRAPSPSPAAPARGPLPAPPRRRRVTRSVCKIRLLPK</sequence>
<dbReference type="GO" id="GO:0038023">
    <property type="term" value="F:signaling receptor activity"/>
    <property type="evidence" value="ECO:0007669"/>
    <property type="project" value="TreeGrafter"/>
</dbReference>
<evidence type="ECO:0000256" key="10">
    <source>
        <dbReference type="ARBA" id="ARBA00023180"/>
    </source>
</evidence>
<name>A0A8J9Y8X8_9NEOP</name>
<dbReference type="Pfam" id="PF13855">
    <property type="entry name" value="LRR_8"/>
    <property type="match status" value="1"/>
</dbReference>
<evidence type="ECO:0000259" key="13">
    <source>
        <dbReference type="PROSITE" id="PS50104"/>
    </source>
</evidence>
<keyword evidence="15" id="KW-1185">Reference proteome</keyword>
<dbReference type="Gene3D" id="3.80.10.10">
    <property type="entry name" value="Ribonuclease Inhibitor"/>
    <property type="match status" value="1"/>
</dbReference>
<dbReference type="GO" id="GO:0007165">
    <property type="term" value="P:signal transduction"/>
    <property type="evidence" value="ECO:0007669"/>
    <property type="project" value="InterPro"/>
</dbReference>
<dbReference type="Gene3D" id="3.40.50.10140">
    <property type="entry name" value="Toll/interleukin-1 receptor homology (TIR) domain"/>
    <property type="match status" value="1"/>
</dbReference>
<dbReference type="PANTHER" id="PTHR24365">
    <property type="entry name" value="TOLL-LIKE RECEPTOR"/>
    <property type="match status" value="1"/>
</dbReference>
<evidence type="ECO:0000256" key="3">
    <source>
        <dbReference type="ARBA" id="ARBA00022614"/>
    </source>
</evidence>
<dbReference type="SUPFAM" id="SSF52047">
    <property type="entry name" value="RNI-like"/>
    <property type="match status" value="1"/>
</dbReference>
<dbReference type="OrthoDB" id="1421090at2759"/>
<keyword evidence="8" id="KW-0472">Membrane</keyword>
<feature type="non-terminal residue" evidence="14">
    <location>
        <position position="633"/>
    </location>
</feature>
<feature type="region of interest" description="Disordered" evidence="11">
    <location>
        <begin position="596"/>
        <end position="621"/>
    </location>
</feature>
<feature type="compositionally biased region" description="Pro residues" evidence="11">
    <location>
        <begin position="597"/>
        <end position="615"/>
    </location>
</feature>
<gene>
    <name evidence="14" type="ORF">BINO364_LOCUS9273</name>
</gene>